<dbReference type="OrthoDB" id="10048262at2759"/>
<evidence type="ECO:0000313" key="3">
    <source>
        <dbReference type="EMBL" id="CAF4481969.1"/>
    </source>
</evidence>
<organism evidence="2 4">
    <name type="scientific">Didymodactylos carnosus</name>
    <dbReference type="NCBI Taxonomy" id="1234261"/>
    <lineage>
        <taxon>Eukaryota</taxon>
        <taxon>Metazoa</taxon>
        <taxon>Spiralia</taxon>
        <taxon>Gnathifera</taxon>
        <taxon>Rotifera</taxon>
        <taxon>Eurotatoria</taxon>
        <taxon>Bdelloidea</taxon>
        <taxon>Philodinida</taxon>
        <taxon>Philodinidae</taxon>
        <taxon>Didymodactylos</taxon>
    </lineage>
</organism>
<feature type="non-terminal residue" evidence="2">
    <location>
        <position position="1"/>
    </location>
</feature>
<gene>
    <name evidence="2" type="ORF">GPM918_LOCUS42601</name>
    <name evidence="3" type="ORF">SRO942_LOCUS43879</name>
</gene>
<evidence type="ECO:0000256" key="1">
    <source>
        <dbReference type="SAM" id="Phobius"/>
    </source>
</evidence>
<feature type="transmembrane region" description="Helical" evidence="1">
    <location>
        <begin position="20"/>
        <end position="43"/>
    </location>
</feature>
<dbReference type="EMBL" id="CAJNOQ010036300">
    <property type="protein sequence ID" value="CAF1603522.1"/>
    <property type="molecule type" value="Genomic_DNA"/>
</dbReference>
<dbReference type="EMBL" id="CAJOBC010102797">
    <property type="protein sequence ID" value="CAF4481969.1"/>
    <property type="molecule type" value="Genomic_DNA"/>
</dbReference>
<name>A0A816B1H6_9BILA</name>
<feature type="transmembrane region" description="Helical" evidence="1">
    <location>
        <begin position="164"/>
        <end position="182"/>
    </location>
</feature>
<keyword evidence="1" id="KW-1133">Transmembrane helix</keyword>
<evidence type="ECO:0000313" key="2">
    <source>
        <dbReference type="EMBL" id="CAF1603522.1"/>
    </source>
</evidence>
<feature type="transmembrane region" description="Helical" evidence="1">
    <location>
        <begin position="130"/>
        <end position="149"/>
    </location>
</feature>
<keyword evidence="1" id="KW-0472">Membrane</keyword>
<feature type="transmembrane region" description="Helical" evidence="1">
    <location>
        <begin position="88"/>
        <end position="110"/>
    </location>
</feature>
<keyword evidence="1" id="KW-0812">Transmembrane</keyword>
<dbReference type="AlphaFoldDB" id="A0A816B1H6"/>
<keyword evidence="4" id="KW-1185">Reference proteome</keyword>
<dbReference type="Proteomes" id="UP000681722">
    <property type="component" value="Unassembled WGS sequence"/>
</dbReference>
<reference evidence="2" key="1">
    <citation type="submission" date="2021-02" db="EMBL/GenBank/DDBJ databases">
        <authorList>
            <person name="Nowell W R."/>
        </authorList>
    </citation>
    <scope>NUCLEOTIDE SEQUENCE</scope>
</reference>
<evidence type="ECO:0000313" key="4">
    <source>
        <dbReference type="Proteomes" id="UP000663829"/>
    </source>
</evidence>
<protein>
    <submittedName>
        <fullName evidence="2">Uncharacterized protein</fullName>
    </submittedName>
</protein>
<accession>A0A816B1H6</accession>
<comment type="caution">
    <text evidence="2">The sequence shown here is derived from an EMBL/GenBank/DDBJ whole genome shotgun (WGS) entry which is preliminary data.</text>
</comment>
<dbReference type="Proteomes" id="UP000663829">
    <property type="component" value="Unassembled WGS sequence"/>
</dbReference>
<proteinExistence type="predicted"/>
<sequence length="199" mass="21845">IVIKRKMTVSVDPRDIKLPAYIAVVLSLIAIILACIGIGTPSWQIVYSNPPNNTSPSITTSFYYMCYAFNSSCVSNPSTESFIHLRQAAGLAIVGILFLMFGTVATYSIAIRSFDDSANIKDYRHRDLQIVLGPLCLFIGTITMLAALSEGTRTIIYNGYSANLYQTAYIISIFALLGSAYASGRRSLIHRSLEEPLLK</sequence>
<dbReference type="Gene3D" id="1.20.140.150">
    <property type="match status" value="1"/>
</dbReference>